<dbReference type="InterPro" id="IPR001734">
    <property type="entry name" value="Na/solute_symporter"/>
</dbReference>
<evidence type="ECO:0000256" key="6">
    <source>
        <dbReference type="ARBA" id="ARBA00022989"/>
    </source>
</evidence>
<evidence type="ECO:0000256" key="1">
    <source>
        <dbReference type="ARBA" id="ARBA00004651"/>
    </source>
</evidence>
<keyword evidence="8" id="KW-0406">Ion transport</keyword>
<dbReference type="InterPro" id="IPR051163">
    <property type="entry name" value="Sodium:Solute_Symporter_SSF"/>
</dbReference>
<feature type="transmembrane region" description="Helical" evidence="13">
    <location>
        <begin position="427"/>
        <end position="451"/>
    </location>
</feature>
<feature type="transmembrane region" description="Helical" evidence="13">
    <location>
        <begin position="457"/>
        <end position="478"/>
    </location>
</feature>
<keyword evidence="5 13" id="KW-0812">Transmembrane</keyword>
<reference evidence="14" key="1">
    <citation type="submission" date="2016-01" db="EMBL/GenBank/DDBJ databases">
        <title>Reference transcriptome for the parasite Schistocephalus solidus: insights into the molecular evolution of parasitism.</title>
        <authorList>
            <person name="Hebert F.O."/>
            <person name="Grambauer S."/>
            <person name="Barber I."/>
            <person name="Landry C.R."/>
            <person name="Aubin-Horth N."/>
        </authorList>
    </citation>
    <scope>NUCLEOTIDE SEQUENCE</scope>
</reference>
<feature type="transmembrane region" description="Helical" evidence="13">
    <location>
        <begin position="200"/>
        <end position="220"/>
    </location>
</feature>
<feature type="transmembrane region" description="Helical" evidence="13">
    <location>
        <begin position="90"/>
        <end position="111"/>
    </location>
</feature>
<name>A0A0X3PIZ3_SCHSO</name>
<evidence type="ECO:0000256" key="5">
    <source>
        <dbReference type="ARBA" id="ARBA00022692"/>
    </source>
</evidence>
<dbReference type="PANTHER" id="PTHR42985:SF2">
    <property type="entry name" value="SODIUM-DEPENDENT MULTIVITAMIN TRANSPORTER"/>
    <property type="match status" value="1"/>
</dbReference>
<dbReference type="PANTHER" id="PTHR42985">
    <property type="entry name" value="SODIUM-COUPLED MONOCARBOXYLATE TRANSPORTER"/>
    <property type="match status" value="1"/>
</dbReference>
<sequence>LNRFYELHFARFVSILLVVSQRVVSSIVMYSLYWPDYFILVVLLVFYAFVGIWYGYERQIKRIYRRMRGKDVGEAAPMTTDDIFLGNRRLGLMPILGTTVASFISAVTLLGMNNEIYTNGIEFGLMMLAYLIAFPVAAEVYVPVFYKLQLSSSHEYLEMRFNRCLRWIVTIVFAFQMIIYIAVVLYAPSLALSQATGWDVNVAIIATGLLATFYTAIGGIKAVVWTDLIQMFVMFIGFIMIIAIGAAQLGGIDKVVQIAEAGKRLDIFNFDLNPFVRHSFFSLTFGGAGMVLSIYATNQTSVQRYLACKDLKTTRTAIHLNLPLNIVFMTLQCLGGLVSYATFVGCDPKLNGETTASDQILPYLIMKLFNHIPVVRGLFISSILAAALSTLSSGINSIAGVIMEDVFVEAFFLCRPGACISQRKLTLFARLLAILIGLITIGVAFLLSIVSSGVLQISFSIFGAIGGPILTVFTLGIIMPFVNQWGGLIGFLASLATGLTLTVGALFSNYRQIPEVPLTNANCSTNATAVFTSILRGTNVTASNDIPFNFFNLSYLYYSPVCLIVGVIIGSLVSFATGMSAKRPVSHSLLAWQAVKLYSYLPNCVSPQSTPEPVTSAHKAKLNILVKEGQDEKLEGQEGDKGGKGFTTASVLSNTSMF</sequence>
<feature type="transmembrane region" description="Helical" evidence="13">
    <location>
        <begin position="555"/>
        <end position="576"/>
    </location>
</feature>
<evidence type="ECO:0000256" key="8">
    <source>
        <dbReference type="ARBA" id="ARBA00023065"/>
    </source>
</evidence>
<dbReference type="GO" id="GO:0005886">
    <property type="term" value="C:plasma membrane"/>
    <property type="evidence" value="ECO:0007669"/>
    <property type="project" value="UniProtKB-SubCell"/>
</dbReference>
<keyword evidence="3" id="KW-0813">Transport</keyword>
<keyword evidence="7" id="KW-0915">Sodium</keyword>
<feature type="non-terminal residue" evidence="14">
    <location>
        <position position="1"/>
    </location>
</feature>
<protein>
    <submittedName>
        <fullName evidence="14">Sodium-coupled monocarboxylate transporter 1</fullName>
    </submittedName>
</protein>
<feature type="compositionally biased region" description="Polar residues" evidence="12">
    <location>
        <begin position="647"/>
        <end position="658"/>
    </location>
</feature>
<dbReference type="Gene3D" id="1.20.1730.10">
    <property type="entry name" value="Sodium/glucose cotransporter"/>
    <property type="match status" value="1"/>
</dbReference>
<evidence type="ECO:0000256" key="11">
    <source>
        <dbReference type="RuleBase" id="RU362091"/>
    </source>
</evidence>
<feature type="transmembrane region" description="Helical" evidence="13">
    <location>
        <begin position="275"/>
        <end position="296"/>
    </location>
</feature>
<feature type="transmembrane region" description="Helical" evidence="13">
    <location>
        <begin position="37"/>
        <end position="56"/>
    </location>
</feature>
<comment type="subcellular location">
    <subcellularLocation>
        <location evidence="1">Cell membrane</location>
        <topology evidence="1">Multi-pass membrane protein</topology>
    </subcellularLocation>
</comment>
<dbReference type="Pfam" id="PF00474">
    <property type="entry name" value="SSF"/>
    <property type="match status" value="1"/>
</dbReference>
<keyword evidence="6 13" id="KW-1133">Transmembrane helix</keyword>
<dbReference type="NCBIfam" id="TIGR00813">
    <property type="entry name" value="sss"/>
    <property type="match status" value="1"/>
</dbReference>
<feature type="region of interest" description="Disordered" evidence="12">
    <location>
        <begin position="633"/>
        <end position="658"/>
    </location>
</feature>
<dbReference type="InterPro" id="IPR038377">
    <property type="entry name" value="Na/Glc_symporter_sf"/>
</dbReference>
<feature type="compositionally biased region" description="Basic and acidic residues" evidence="12">
    <location>
        <begin position="633"/>
        <end position="643"/>
    </location>
</feature>
<dbReference type="PROSITE" id="PS50283">
    <property type="entry name" value="NA_SOLUT_SYMP_3"/>
    <property type="match status" value="1"/>
</dbReference>
<feature type="transmembrane region" description="Helical" evidence="13">
    <location>
        <begin position="485"/>
        <end position="507"/>
    </location>
</feature>
<keyword evidence="4" id="KW-1003">Cell membrane</keyword>
<comment type="similarity">
    <text evidence="2 11">Belongs to the sodium:solute symporter (SSF) (TC 2.A.21) family.</text>
</comment>
<evidence type="ECO:0000256" key="3">
    <source>
        <dbReference type="ARBA" id="ARBA00022448"/>
    </source>
</evidence>
<feature type="transmembrane region" description="Helical" evidence="13">
    <location>
        <begin position="123"/>
        <end position="146"/>
    </location>
</feature>
<dbReference type="GO" id="GO:0006814">
    <property type="term" value="P:sodium ion transport"/>
    <property type="evidence" value="ECO:0007669"/>
    <property type="project" value="UniProtKB-KW"/>
</dbReference>
<keyword evidence="10" id="KW-0739">Sodium transport</keyword>
<keyword evidence="9 13" id="KW-0472">Membrane</keyword>
<evidence type="ECO:0000256" key="7">
    <source>
        <dbReference type="ARBA" id="ARBA00023053"/>
    </source>
</evidence>
<feature type="transmembrane region" description="Helical" evidence="13">
    <location>
        <begin position="232"/>
        <end position="252"/>
    </location>
</feature>
<evidence type="ECO:0000256" key="9">
    <source>
        <dbReference type="ARBA" id="ARBA00023136"/>
    </source>
</evidence>
<feature type="transmembrane region" description="Helical" evidence="13">
    <location>
        <begin position="368"/>
        <end position="388"/>
    </location>
</feature>
<dbReference type="GO" id="GO:0015293">
    <property type="term" value="F:symporter activity"/>
    <property type="evidence" value="ECO:0007669"/>
    <property type="project" value="TreeGrafter"/>
</dbReference>
<dbReference type="EMBL" id="GEEE01013388">
    <property type="protein sequence ID" value="JAP49837.1"/>
    <property type="molecule type" value="Transcribed_RNA"/>
</dbReference>
<evidence type="ECO:0000256" key="12">
    <source>
        <dbReference type="SAM" id="MobiDB-lite"/>
    </source>
</evidence>
<dbReference type="CDD" id="cd11492">
    <property type="entry name" value="SLC5sbd_NIS-SMVT"/>
    <property type="match status" value="1"/>
</dbReference>
<feature type="transmembrane region" description="Helical" evidence="13">
    <location>
        <begin position="167"/>
        <end position="188"/>
    </location>
</feature>
<feature type="transmembrane region" description="Helical" evidence="13">
    <location>
        <begin position="12"/>
        <end position="31"/>
    </location>
</feature>
<evidence type="ECO:0000313" key="14">
    <source>
        <dbReference type="EMBL" id="JAP49837.1"/>
    </source>
</evidence>
<evidence type="ECO:0000256" key="2">
    <source>
        <dbReference type="ARBA" id="ARBA00006434"/>
    </source>
</evidence>
<gene>
    <name evidence="14" type="primary">SC5A8</name>
    <name evidence="14" type="ORF">TR120411</name>
</gene>
<evidence type="ECO:0000256" key="10">
    <source>
        <dbReference type="ARBA" id="ARBA00023201"/>
    </source>
</evidence>
<proteinExistence type="inferred from homology"/>
<accession>A0A0X3PIZ3</accession>
<dbReference type="AlphaFoldDB" id="A0A0X3PIZ3"/>
<evidence type="ECO:0000256" key="13">
    <source>
        <dbReference type="SAM" id="Phobius"/>
    </source>
</evidence>
<organism evidence="14">
    <name type="scientific">Schistocephalus solidus</name>
    <name type="common">Tapeworm</name>
    <dbReference type="NCBI Taxonomy" id="70667"/>
    <lineage>
        <taxon>Eukaryota</taxon>
        <taxon>Metazoa</taxon>
        <taxon>Spiralia</taxon>
        <taxon>Lophotrochozoa</taxon>
        <taxon>Platyhelminthes</taxon>
        <taxon>Cestoda</taxon>
        <taxon>Eucestoda</taxon>
        <taxon>Diphyllobothriidea</taxon>
        <taxon>Diphyllobothriidae</taxon>
        <taxon>Schistocephalus</taxon>
    </lineage>
</organism>
<evidence type="ECO:0000256" key="4">
    <source>
        <dbReference type="ARBA" id="ARBA00022475"/>
    </source>
</evidence>